<comment type="caution">
    <text evidence="1">The sequence shown here is derived from an EMBL/GenBank/DDBJ whole genome shotgun (WGS) entry which is preliminary data.</text>
</comment>
<dbReference type="PROSITE" id="PS51257">
    <property type="entry name" value="PROKAR_LIPOPROTEIN"/>
    <property type="match status" value="1"/>
</dbReference>
<dbReference type="Pfam" id="PF01788">
    <property type="entry name" value="PsbJ"/>
    <property type="match status" value="1"/>
</dbReference>
<proteinExistence type="predicted"/>
<protein>
    <submittedName>
        <fullName evidence="1">Uncharacterized protein</fullName>
    </submittedName>
</protein>
<dbReference type="Gene3D" id="6.10.250.2070">
    <property type="match status" value="1"/>
</dbReference>
<dbReference type="PANTHER" id="PTHR34812">
    <property type="entry name" value="PHOTOSYSTEM II REACTION CENTER PROTEIN J"/>
    <property type="match status" value="1"/>
</dbReference>
<accession>A0ABR2BNA7</accession>
<keyword evidence="2" id="KW-1185">Reference proteome</keyword>
<dbReference type="PANTHER" id="PTHR34812:SF3">
    <property type="entry name" value="PHOTOSYSTEM II REACTION CENTER PROTEIN J"/>
    <property type="match status" value="1"/>
</dbReference>
<name>A0ABR2BNA7_9ROSI</name>
<gene>
    <name evidence="1" type="ORF">V6N12_020218</name>
</gene>
<dbReference type="Proteomes" id="UP001472677">
    <property type="component" value="Unassembled WGS sequence"/>
</dbReference>
<evidence type="ECO:0000313" key="2">
    <source>
        <dbReference type="Proteomes" id="UP001472677"/>
    </source>
</evidence>
<organism evidence="1 2">
    <name type="scientific">Hibiscus sabdariffa</name>
    <name type="common">roselle</name>
    <dbReference type="NCBI Taxonomy" id="183260"/>
    <lineage>
        <taxon>Eukaryota</taxon>
        <taxon>Viridiplantae</taxon>
        <taxon>Streptophyta</taxon>
        <taxon>Embryophyta</taxon>
        <taxon>Tracheophyta</taxon>
        <taxon>Spermatophyta</taxon>
        <taxon>Magnoliopsida</taxon>
        <taxon>eudicotyledons</taxon>
        <taxon>Gunneridae</taxon>
        <taxon>Pentapetalae</taxon>
        <taxon>rosids</taxon>
        <taxon>malvids</taxon>
        <taxon>Malvales</taxon>
        <taxon>Malvaceae</taxon>
        <taxon>Malvoideae</taxon>
        <taxon>Hibiscus</taxon>
    </lineage>
</organism>
<dbReference type="InterPro" id="IPR002682">
    <property type="entry name" value="PSII_PsbJ"/>
</dbReference>
<dbReference type="EMBL" id="JBBPBM010000101">
    <property type="protein sequence ID" value="KAK8508437.1"/>
    <property type="molecule type" value="Genomic_DNA"/>
</dbReference>
<evidence type="ECO:0000313" key="1">
    <source>
        <dbReference type="EMBL" id="KAK8508437.1"/>
    </source>
</evidence>
<reference evidence="1 2" key="1">
    <citation type="journal article" date="2024" name="G3 (Bethesda)">
        <title>Genome assembly of Hibiscus sabdariffa L. provides insights into metabolisms of medicinal natural products.</title>
        <authorList>
            <person name="Kim T."/>
        </authorList>
    </citation>
    <scope>NUCLEOTIDE SEQUENCE [LARGE SCALE GENOMIC DNA]</scope>
    <source>
        <strain evidence="1">TK-2024</strain>
        <tissue evidence="1">Old leaves</tissue>
    </source>
</reference>
<sequence length="113" mass="12617">MAATTERIPLWLIGTVTGIPVIGSIGCVKTAIIAFGFFPQPVAPVWEGSSLETSHLWGIKLSRNLHSGFLRIPYCWHSRDYKNYSSTEILLSFFSLLYAFNNEISKDDSFIAS</sequence>